<dbReference type="EMBL" id="CP033896">
    <property type="protein sequence ID" value="AZA13446.1"/>
    <property type="molecule type" value="Genomic_DNA"/>
</dbReference>
<accession>A0A3G6J668</accession>
<comment type="function">
    <text evidence="3">Catalyzes the phosphorylation of the 3'-hydroxyl group of dephosphocoenzyme A to form coenzyme A.</text>
</comment>
<sequence length="206" mass="21649">MDIVGLTGGIGSGKTTVAALFADHGFAIVDADELARAAVATGSPALPLLAETFGADILNPDGSLHRGALAARAFRDSAATAKLNAIVHPMVAAAAKQRFQALAQDPATVGIIYDVPLLLENRREDEFAKIVVVHCPEALRLTRLTTQRGMTKADAQRRMKAQVTDEQRLAAADIVIDNSGSLEHTRQQVAAAAAQLKSYLQPSSSA</sequence>
<protein>
    <recommendedName>
        <fullName evidence="3 4">Dephospho-CoA kinase</fullName>
        <ecNumber evidence="3 4">2.7.1.24</ecNumber>
    </recommendedName>
    <alternativeName>
        <fullName evidence="3">Dephosphocoenzyme A kinase</fullName>
    </alternativeName>
</protein>
<comment type="catalytic activity">
    <reaction evidence="3">
        <text>3'-dephospho-CoA + ATP = ADP + CoA + H(+)</text>
        <dbReference type="Rhea" id="RHEA:18245"/>
        <dbReference type="ChEBI" id="CHEBI:15378"/>
        <dbReference type="ChEBI" id="CHEBI:30616"/>
        <dbReference type="ChEBI" id="CHEBI:57287"/>
        <dbReference type="ChEBI" id="CHEBI:57328"/>
        <dbReference type="ChEBI" id="CHEBI:456216"/>
        <dbReference type="EC" id="2.7.1.24"/>
    </reaction>
</comment>
<comment type="subcellular location">
    <subcellularLocation>
        <location evidence="3">Cytoplasm</location>
    </subcellularLocation>
</comment>
<dbReference type="SUPFAM" id="SSF52540">
    <property type="entry name" value="P-loop containing nucleoside triphosphate hydrolases"/>
    <property type="match status" value="1"/>
</dbReference>
<dbReference type="CDD" id="cd02022">
    <property type="entry name" value="DPCK"/>
    <property type="match status" value="1"/>
</dbReference>
<dbReference type="UniPathway" id="UPA00241">
    <property type="reaction ID" value="UER00356"/>
</dbReference>
<dbReference type="KEGG" id="ccho:CCHOA_05205"/>
<comment type="similarity">
    <text evidence="3">Belongs to the CoaE family.</text>
</comment>
<dbReference type="OrthoDB" id="9812943at2"/>
<dbReference type="Gene3D" id="3.40.50.300">
    <property type="entry name" value="P-loop containing nucleotide triphosphate hydrolases"/>
    <property type="match status" value="1"/>
</dbReference>
<dbReference type="PANTHER" id="PTHR10695:SF46">
    <property type="entry name" value="BIFUNCTIONAL COENZYME A SYNTHASE-RELATED"/>
    <property type="match status" value="1"/>
</dbReference>
<evidence type="ECO:0000256" key="2">
    <source>
        <dbReference type="ARBA" id="ARBA00022840"/>
    </source>
</evidence>
<name>A0A3G6J668_9CORY</name>
<keyword evidence="3" id="KW-0173">Coenzyme A biosynthesis</keyword>
<dbReference type="RefSeq" id="WP_123927547.1">
    <property type="nucleotide sequence ID" value="NZ_CP033896.1"/>
</dbReference>
<evidence type="ECO:0000256" key="4">
    <source>
        <dbReference type="NCBIfam" id="TIGR00152"/>
    </source>
</evidence>
<keyword evidence="1 3" id="KW-0547">Nucleotide-binding</keyword>
<dbReference type="AlphaFoldDB" id="A0A3G6J668"/>
<dbReference type="GO" id="GO:0004140">
    <property type="term" value="F:dephospho-CoA kinase activity"/>
    <property type="evidence" value="ECO:0007669"/>
    <property type="project" value="UniProtKB-UniRule"/>
</dbReference>
<dbReference type="GO" id="GO:0015937">
    <property type="term" value="P:coenzyme A biosynthetic process"/>
    <property type="evidence" value="ECO:0007669"/>
    <property type="project" value="UniProtKB-UniRule"/>
</dbReference>
<organism evidence="5 6">
    <name type="scientific">Corynebacterium choanae</name>
    <dbReference type="NCBI Taxonomy" id="1862358"/>
    <lineage>
        <taxon>Bacteria</taxon>
        <taxon>Bacillati</taxon>
        <taxon>Actinomycetota</taxon>
        <taxon>Actinomycetes</taxon>
        <taxon>Mycobacteriales</taxon>
        <taxon>Corynebacteriaceae</taxon>
        <taxon>Corynebacterium</taxon>
    </lineage>
</organism>
<keyword evidence="6" id="KW-1185">Reference proteome</keyword>
<keyword evidence="3" id="KW-0963">Cytoplasm</keyword>
<evidence type="ECO:0000256" key="3">
    <source>
        <dbReference type="HAMAP-Rule" id="MF_00376"/>
    </source>
</evidence>
<keyword evidence="3 5" id="KW-0808">Transferase</keyword>
<dbReference type="Proteomes" id="UP000269019">
    <property type="component" value="Chromosome"/>
</dbReference>
<evidence type="ECO:0000256" key="1">
    <source>
        <dbReference type="ARBA" id="ARBA00022741"/>
    </source>
</evidence>
<dbReference type="InterPro" id="IPR027417">
    <property type="entry name" value="P-loop_NTPase"/>
</dbReference>
<dbReference type="HAMAP" id="MF_00376">
    <property type="entry name" value="Dephospho_CoA_kinase"/>
    <property type="match status" value="1"/>
</dbReference>
<evidence type="ECO:0000313" key="5">
    <source>
        <dbReference type="EMBL" id="AZA13446.1"/>
    </source>
</evidence>
<dbReference type="Pfam" id="PF01121">
    <property type="entry name" value="CoaE"/>
    <property type="match status" value="1"/>
</dbReference>
<gene>
    <name evidence="3 5" type="primary">coaE</name>
    <name evidence="5" type="ORF">CCHOA_05205</name>
</gene>
<dbReference type="GO" id="GO:0005737">
    <property type="term" value="C:cytoplasm"/>
    <property type="evidence" value="ECO:0007669"/>
    <property type="project" value="UniProtKB-SubCell"/>
</dbReference>
<proteinExistence type="inferred from homology"/>
<dbReference type="PROSITE" id="PS51219">
    <property type="entry name" value="DPCK"/>
    <property type="match status" value="1"/>
</dbReference>
<feature type="binding site" evidence="3">
    <location>
        <begin position="11"/>
        <end position="16"/>
    </location>
    <ligand>
        <name>ATP</name>
        <dbReference type="ChEBI" id="CHEBI:30616"/>
    </ligand>
</feature>
<keyword evidence="3 5" id="KW-0418">Kinase</keyword>
<dbReference type="NCBIfam" id="TIGR00152">
    <property type="entry name" value="dephospho-CoA kinase"/>
    <property type="match status" value="1"/>
</dbReference>
<dbReference type="PANTHER" id="PTHR10695">
    <property type="entry name" value="DEPHOSPHO-COA KINASE-RELATED"/>
    <property type="match status" value="1"/>
</dbReference>
<keyword evidence="2 3" id="KW-0067">ATP-binding</keyword>
<reference evidence="5 6" key="1">
    <citation type="submission" date="2018-11" db="EMBL/GenBank/DDBJ databases">
        <authorList>
            <person name="Kleinhagauer T."/>
            <person name="Glaeser S.P."/>
            <person name="Spergser J."/>
            <person name="Ruckert C."/>
            <person name="Kaempfer P."/>
            <person name="Busse H.-J."/>
        </authorList>
    </citation>
    <scope>NUCLEOTIDE SEQUENCE [LARGE SCALE GENOMIC DNA]</scope>
    <source>
        <strain evidence="5 6">200CH</strain>
    </source>
</reference>
<evidence type="ECO:0000313" key="6">
    <source>
        <dbReference type="Proteomes" id="UP000269019"/>
    </source>
</evidence>
<dbReference type="GO" id="GO:0005524">
    <property type="term" value="F:ATP binding"/>
    <property type="evidence" value="ECO:0007669"/>
    <property type="project" value="UniProtKB-UniRule"/>
</dbReference>
<dbReference type="InterPro" id="IPR001977">
    <property type="entry name" value="Depp_CoAkinase"/>
</dbReference>
<comment type="pathway">
    <text evidence="3">Cofactor biosynthesis; coenzyme A biosynthesis; CoA from (R)-pantothenate: step 5/5.</text>
</comment>
<dbReference type="EC" id="2.7.1.24" evidence="3 4"/>